<evidence type="ECO:0000313" key="2">
    <source>
        <dbReference type="EMBL" id="RUS91918.1"/>
    </source>
</evidence>
<dbReference type="EMBL" id="RQTK01000004">
    <property type="protein sequence ID" value="RUS91918.1"/>
    <property type="molecule type" value="Genomic_DNA"/>
</dbReference>
<feature type="compositionally biased region" description="Basic residues" evidence="1">
    <location>
        <begin position="246"/>
        <end position="258"/>
    </location>
</feature>
<dbReference type="AlphaFoldDB" id="A0A3S1BYC5"/>
<protein>
    <submittedName>
        <fullName evidence="2">Uncharacterized protein</fullName>
    </submittedName>
</protein>
<feature type="compositionally biased region" description="Low complexity" evidence="1">
    <location>
        <begin position="42"/>
        <end position="51"/>
    </location>
</feature>
<feature type="region of interest" description="Disordered" evidence="1">
    <location>
        <begin position="1"/>
        <end position="107"/>
    </location>
</feature>
<feature type="region of interest" description="Disordered" evidence="1">
    <location>
        <begin position="241"/>
        <end position="266"/>
    </location>
</feature>
<organism evidence="2 3">
    <name type="scientific">Elysia chlorotica</name>
    <name type="common">Eastern emerald elysia</name>
    <name type="synonym">Sea slug</name>
    <dbReference type="NCBI Taxonomy" id="188477"/>
    <lineage>
        <taxon>Eukaryota</taxon>
        <taxon>Metazoa</taxon>
        <taxon>Spiralia</taxon>
        <taxon>Lophotrochozoa</taxon>
        <taxon>Mollusca</taxon>
        <taxon>Gastropoda</taxon>
        <taxon>Heterobranchia</taxon>
        <taxon>Euthyneura</taxon>
        <taxon>Panpulmonata</taxon>
        <taxon>Sacoglossa</taxon>
        <taxon>Placobranchoidea</taxon>
        <taxon>Plakobranchidae</taxon>
        <taxon>Elysia</taxon>
    </lineage>
</organism>
<feature type="compositionally biased region" description="Polar residues" evidence="1">
    <location>
        <begin position="1"/>
        <end position="18"/>
    </location>
</feature>
<name>A0A3S1BYC5_ELYCH</name>
<reference evidence="2 3" key="1">
    <citation type="submission" date="2019-01" db="EMBL/GenBank/DDBJ databases">
        <title>A draft genome assembly of the solar-powered sea slug Elysia chlorotica.</title>
        <authorList>
            <person name="Cai H."/>
            <person name="Li Q."/>
            <person name="Fang X."/>
            <person name="Li J."/>
            <person name="Curtis N.E."/>
            <person name="Altenburger A."/>
            <person name="Shibata T."/>
            <person name="Feng M."/>
            <person name="Maeda T."/>
            <person name="Schwartz J.A."/>
            <person name="Shigenobu S."/>
            <person name="Lundholm N."/>
            <person name="Nishiyama T."/>
            <person name="Yang H."/>
            <person name="Hasebe M."/>
            <person name="Li S."/>
            <person name="Pierce S.K."/>
            <person name="Wang J."/>
        </authorList>
    </citation>
    <scope>NUCLEOTIDE SEQUENCE [LARGE SCALE GENOMIC DNA]</scope>
    <source>
        <strain evidence="2">EC2010</strain>
        <tissue evidence="2">Whole organism of an adult</tissue>
    </source>
</reference>
<feature type="region of interest" description="Disordered" evidence="1">
    <location>
        <begin position="309"/>
        <end position="348"/>
    </location>
</feature>
<evidence type="ECO:0000313" key="3">
    <source>
        <dbReference type="Proteomes" id="UP000271974"/>
    </source>
</evidence>
<proteinExistence type="predicted"/>
<dbReference type="OrthoDB" id="10609014at2759"/>
<keyword evidence="3" id="KW-1185">Reference proteome</keyword>
<feature type="compositionally biased region" description="Polar residues" evidence="1">
    <location>
        <begin position="98"/>
        <end position="107"/>
    </location>
</feature>
<sequence>MFSSSHKGSAFSRLNSSLPYRKKRKADADTSELFSQSTRACPGNPGMAPASPSAPPPLPPRMPLRPEISGGSHRSSPGREERSNPLGRPSPCPHRKSSLTSLSQSITESLRIRKRRSINLKHVNYDGAKLSSRVHNQTGNTLLDGGYFERLNQSVACVSSHGNYVSHSIVDSDRMSNNLNQTLPASKVYMLDNLDTSIRLKQTQADVAIDTSRLCEDDSGMSTGSRTLRRSARKLNLHSKVAISSSKKRSTPSVKRRHIPDGGSYDRVKEFFSSHPFASSVQRRGSHVEPEEISALPMKMRRVLPTAPVAPMIPMGPRPEPEGRAMSPPKEISKTTTTAHTDNPNRLNDLNRPARSCEQPQDLCPNISIAWCNIEDSFCNSSRTLNSTSSFPEQEFSFQDASSRSFQSSFVQRKDPFTKCGSAFMEQMRERLNVTAVVQPSVARGSNPEGRVYGRRYLRQEGLNQTFTQGLVSSYICH</sequence>
<comment type="caution">
    <text evidence="2">The sequence shown here is derived from an EMBL/GenBank/DDBJ whole genome shotgun (WGS) entry which is preliminary data.</text>
</comment>
<dbReference type="Proteomes" id="UP000271974">
    <property type="component" value="Unassembled WGS sequence"/>
</dbReference>
<accession>A0A3S1BYC5</accession>
<feature type="compositionally biased region" description="Pro residues" evidence="1">
    <location>
        <begin position="52"/>
        <end position="63"/>
    </location>
</feature>
<evidence type="ECO:0000256" key="1">
    <source>
        <dbReference type="SAM" id="MobiDB-lite"/>
    </source>
</evidence>
<feature type="compositionally biased region" description="Polar residues" evidence="1">
    <location>
        <begin position="334"/>
        <end position="348"/>
    </location>
</feature>
<gene>
    <name evidence="2" type="ORF">EGW08_000320</name>
</gene>